<dbReference type="AlphaFoldDB" id="A0A172TWC5"/>
<reference evidence="2 3" key="2">
    <citation type="journal article" date="2016" name="Int. J. Syst. Evol. Microbiol.">
        <title>Flavisolibacter tropicus sp. nov., isolated from tropical soil.</title>
        <authorList>
            <person name="Lee J.J."/>
            <person name="Kang M.S."/>
            <person name="Kim G.S."/>
            <person name="Lee C.S."/>
            <person name="Lim S."/>
            <person name="Lee J."/>
            <person name="Roh S.H."/>
            <person name="Kang H."/>
            <person name="Ha J.M."/>
            <person name="Bae S."/>
            <person name="Jung H.Y."/>
            <person name="Kim M.K."/>
        </authorList>
    </citation>
    <scope>NUCLEOTIDE SEQUENCE [LARGE SCALE GENOMIC DNA]</scope>
    <source>
        <strain evidence="2 3">LCS9</strain>
    </source>
</reference>
<keyword evidence="3" id="KW-1185">Reference proteome</keyword>
<evidence type="ECO:0000313" key="2">
    <source>
        <dbReference type="EMBL" id="ANE51282.1"/>
    </source>
</evidence>
<feature type="transmembrane region" description="Helical" evidence="1">
    <location>
        <begin position="93"/>
        <end position="116"/>
    </location>
</feature>
<name>A0A172TWC5_9BACT</name>
<keyword evidence="1" id="KW-0472">Membrane</keyword>
<feature type="transmembrane region" description="Helical" evidence="1">
    <location>
        <begin position="20"/>
        <end position="39"/>
    </location>
</feature>
<protein>
    <submittedName>
        <fullName evidence="2">Uncharacterized protein</fullName>
    </submittedName>
</protein>
<evidence type="ECO:0000256" key="1">
    <source>
        <dbReference type="SAM" id="Phobius"/>
    </source>
</evidence>
<dbReference type="Proteomes" id="UP000077177">
    <property type="component" value="Chromosome"/>
</dbReference>
<accession>A0A172TWC5</accession>
<sequence length="117" mass="13670">MIQQLQTSIPTSSVRRDKRLLLTALLIPLLFIFFFFFRWAVALFRYSLNLRFIYELGSLVGLLFQLGLLFVSIIFTSQLFLKRKQFGNRHVVMVSLLLSAFPLLYFMFLLLLILAAS</sequence>
<gene>
    <name evidence="2" type="ORF">SY85_12940</name>
</gene>
<dbReference type="KEGG" id="fla:SY85_12940"/>
<organism evidence="2 3">
    <name type="scientific">Flavisolibacter tropicus</name>
    <dbReference type="NCBI Taxonomy" id="1492898"/>
    <lineage>
        <taxon>Bacteria</taxon>
        <taxon>Pseudomonadati</taxon>
        <taxon>Bacteroidota</taxon>
        <taxon>Chitinophagia</taxon>
        <taxon>Chitinophagales</taxon>
        <taxon>Chitinophagaceae</taxon>
        <taxon>Flavisolibacter</taxon>
    </lineage>
</organism>
<keyword evidence="1" id="KW-0812">Transmembrane</keyword>
<dbReference type="RefSeq" id="WP_066405139.1">
    <property type="nucleotide sequence ID" value="NZ_CP011390.1"/>
</dbReference>
<feature type="transmembrane region" description="Helical" evidence="1">
    <location>
        <begin position="59"/>
        <end position="81"/>
    </location>
</feature>
<reference evidence="3" key="1">
    <citation type="submission" date="2015-01" db="EMBL/GenBank/DDBJ databases">
        <title>Flavisolibacter sp./LCS9/ whole genome sequencing.</title>
        <authorList>
            <person name="Kim M.K."/>
            <person name="Srinivasan S."/>
            <person name="Lee J.-J."/>
        </authorList>
    </citation>
    <scope>NUCLEOTIDE SEQUENCE [LARGE SCALE GENOMIC DNA]</scope>
    <source>
        <strain evidence="3">LCS9</strain>
    </source>
</reference>
<keyword evidence="1" id="KW-1133">Transmembrane helix</keyword>
<evidence type="ECO:0000313" key="3">
    <source>
        <dbReference type="Proteomes" id="UP000077177"/>
    </source>
</evidence>
<proteinExistence type="predicted"/>
<dbReference type="EMBL" id="CP011390">
    <property type="protein sequence ID" value="ANE51282.1"/>
    <property type="molecule type" value="Genomic_DNA"/>
</dbReference>